<reference evidence="3 4" key="1">
    <citation type="submission" date="2021-01" db="EMBL/GenBank/DDBJ databases">
        <title>Whole genome shotgun sequence of Plantactinospora endophytica NBRC 110450.</title>
        <authorList>
            <person name="Komaki H."/>
            <person name="Tamura T."/>
        </authorList>
    </citation>
    <scope>NUCLEOTIDE SEQUENCE [LARGE SCALE GENOMIC DNA]</scope>
    <source>
        <strain evidence="3 4">NBRC 110450</strain>
    </source>
</reference>
<name>A0ABQ4DTY4_9ACTN</name>
<feature type="transmembrane region" description="Helical" evidence="2">
    <location>
        <begin position="90"/>
        <end position="109"/>
    </location>
</feature>
<feature type="region of interest" description="Disordered" evidence="1">
    <location>
        <begin position="268"/>
        <end position="314"/>
    </location>
</feature>
<evidence type="ECO:0000313" key="3">
    <source>
        <dbReference type="EMBL" id="GIG85901.1"/>
    </source>
</evidence>
<comment type="caution">
    <text evidence="3">The sequence shown here is derived from an EMBL/GenBank/DDBJ whole genome shotgun (WGS) entry which is preliminary data.</text>
</comment>
<feature type="transmembrane region" description="Helical" evidence="2">
    <location>
        <begin position="121"/>
        <end position="143"/>
    </location>
</feature>
<accession>A0ABQ4DTY4</accession>
<keyword evidence="2" id="KW-0472">Membrane</keyword>
<dbReference type="EMBL" id="BONW01000002">
    <property type="protein sequence ID" value="GIG85901.1"/>
    <property type="molecule type" value="Genomic_DNA"/>
</dbReference>
<feature type="transmembrane region" description="Helical" evidence="2">
    <location>
        <begin position="39"/>
        <end position="56"/>
    </location>
</feature>
<organism evidence="3 4">
    <name type="scientific">Plantactinospora endophytica</name>
    <dbReference type="NCBI Taxonomy" id="673535"/>
    <lineage>
        <taxon>Bacteria</taxon>
        <taxon>Bacillati</taxon>
        <taxon>Actinomycetota</taxon>
        <taxon>Actinomycetes</taxon>
        <taxon>Micromonosporales</taxon>
        <taxon>Micromonosporaceae</taxon>
        <taxon>Plantactinospora</taxon>
    </lineage>
</organism>
<sequence>MIAAYGVANLLQSVAATRTTLHHTFDPGLLLRLAGHRSYLVGLTCQMLGFVLAFLARRDLPLFLVQASVAAGLGVTALLGVLVLKWRLPAAEVFLLVLLLVGITALVLAAKPAPSRQLGTAGVAGLVVALGVIGGLGFFAVRLHGAPGSVALGSLAGLAFSAAAVAARPLASVHSFDAFLRDPLLYLLITHSVVGQLLLGLAMQRGSTTAAVAAMDAAGAVPAAIVGLLLLGDRIWPGREWLAGVGFLVTLVAVLGLTRYAEPQHTHTLLPDQRGRELPARSRAALPARPAERVPRRPAPNRRRSTSIAPIPRR</sequence>
<feature type="transmembrane region" description="Helical" evidence="2">
    <location>
        <begin position="63"/>
        <end position="84"/>
    </location>
</feature>
<keyword evidence="4" id="KW-1185">Reference proteome</keyword>
<proteinExistence type="predicted"/>
<feature type="transmembrane region" description="Helical" evidence="2">
    <location>
        <begin position="242"/>
        <end position="261"/>
    </location>
</feature>
<gene>
    <name evidence="3" type="ORF">Pen02_08370</name>
</gene>
<feature type="transmembrane region" description="Helical" evidence="2">
    <location>
        <begin position="183"/>
        <end position="203"/>
    </location>
</feature>
<dbReference type="PANTHER" id="PTHR40761:SF1">
    <property type="entry name" value="CONSERVED INTEGRAL MEMBRANE ALANINE VALINE AND LEUCINE RICH PROTEIN-RELATED"/>
    <property type="match status" value="1"/>
</dbReference>
<protein>
    <submittedName>
        <fullName evidence="3">Membrane protein</fullName>
    </submittedName>
</protein>
<feature type="transmembrane region" description="Helical" evidence="2">
    <location>
        <begin position="209"/>
        <end position="230"/>
    </location>
</feature>
<dbReference type="RefSeq" id="WP_307837699.1">
    <property type="nucleotide sequence ID" value="NZ_BONW01000002.1"/>
</dbReference>
<feature type="transmembrane region" description="Helical" evidence="2">
    <location>
        <begin position="149"/>
        <end position="171"/>
    </location>
</feature>
<dbReference type="PANTHER" id="PTHR40761">
    <property type="entry name" value="CONSERVED INTEGRAL MEMBRANE ALANINE VALINE AND LEUCINE RICH PROTEIN-RELATED"/>
    <property type="match status" value="1"/>
</dbReference>
<dbReference type="Proteomes" id="UP000646749">
    <property type="component" value="Unassembled WGS sequence"/>
</dbReference>
<evidence type="ECO:0000313" key="4">
    <source>
        <dbReference type="Proteomes" id="UP000646749"/>
    </source>
</evidence>
<evidence type="ECO:0000256" key="1">
    <source>
        <dbReference type="SAM" id="MobiDB-lite"/>
    </source>
</evidence>
<keyword evidence="2" id="KW-0812">Transmembrane</keyword>
<evidence type="ECO:0000256" key="2">
    <source>
        <dbReference type="SAM" id="Phobius"/>
    </source>
</evidence>
<keyword evidence="2" id="KW-1133">Transmembrane helix</keyword>